<gene>
    <name evidence="2" type="ORF">LUCI_4695</name>
</gene>
<name>A0A498REH5_9FIRM</name>
<dbReference type="Proteomes" id="UP000277811">
    <property type="component" value="Unassembled WGS sequence"/>
</dbReference>
<dbReference type="InterPro" id="IPR001173">
    <property type="entry name" value="Glyco_trans_2-like"/>
</dbReference>
<dbReference type="OrthoDB" id="396512at2"/>
<dbReference type="GO" id="GO:0016758">
    <property type="term" value="F:hexosyltransferase activity"/>
    <property type="evidence" value="ECO:0007669"/>
    <property type="project" value="UniProtKB-ARBA"/>
</dbReference>
<dbReference type="PANTHER" id="PTHR22916">
    <property type="entry name" value="GLYCOSYLTRANSFERASE"/>
    <property type="match status" value="1"/>
</dbReference>
<evidence type="ECO:0000313" key="3">
    <source>
        <dbReference type="Proteomes" id="UP000277811"/>
    </source>
</evidence>
<sequence>MSDLVSIITPLYNSEAFIAGTIESVRRQTYRHWEMLIIDDGSADNGPEIVEMVQRQEPRIRLFRLKDNWGGAVARNWGIREAKGRYVAFLDSDDLWHPEKLGEQIRFMQMNHYPFTFTEYDLINEKGDLLNRRICCPETLNYAEQLKYNHLGCLTAIYDACELGKVLMPEIRKRQDYALWLQILKKCGRGYGLQKSLAYYRLRSHSVSANKLELIKWNWRLYREVEQFSRLKSCYYVFHNICAKLAGLKCG</sequence>
<dbReference type="RefSeq" id="WP_122630190.1">
    <property type="nucleotide sequence ID" value="NZ_UPPP01000116.1"/>
</dbReference>
<dbReference type="InterPro" id="IPR029044">
    <property type="entry name" value="Nucleotide-diphossugar_trans"/>
</dbReference>
<reference evidence="2 3" key="1">
    <citation type="submission" date="2018-06" db="EMBL/GenBank/DDBJ databases">
        <authorList>
            <person name="Strepis N."/>
        </authorList>
    </citation>
    <scope>NUCLEOTIDE SEQUENCE [LARGE SCALE GENOMIC DNA]</scope>
    <source>
        <strain evidence="2">LUCI</strain>
    </source>
</reference>
<dbReference type="AlphaFoldDB" id="A0A498REH5"/>
<accession>A0A498REH5</accession>
<dbReference type="CDD" id="cd00761">
    <property type="entry name" value="Glyco_tranf_GTA_type"/>
    <property type="match status" value="1"/>
</dbReference>
<protein>
    <submittedName>
        <fullName evidence="2">Nucleotide-diphospho-sugar transferases</fullName>
    </submittedName>
</protein>
<keyword evidence="3" id="KW-1185">Reference proteome</keyword>
<dbReference type="EMBL" id="UPPP01000116">
    <property type="protein sequence ID" value="VBB09405.1"/>
    <property type="molecule type" value="Genomic_DNA"/>
</dbReference>
<evidence type="ECO:0000313" key="2">
    <source>
        <dbReference type="EMBL" id="VBB09405.1"/>
    </source>
</evidence>
<dbReference type="PANTHER" id="PTHR22916:SF3">
    <property type="entry name" value="UDP-GLCNAC:BETAGAL BETA-1,3-N-ACETYLGLUCOSAMINYLTRANSFERASE-LIKE PROTEIN 1"/>
    <property type="match status" value="1"/>
</dbReference>
<dbReference type="Gene3D" id="3.90.550.10">
    <property type="entry name" value="Spore Coat Polysaccharide Biosynthesis Protein SpsA, Chain A"/>
    <property type="match status" value="1"/>
</dbReference>
<dbReference type="SUPFAM" id="SSF53448">
    <property type="entry name" value="Nucleotide-diphospho-sugar transferases"/>
    <property type="match status" value="1"/>
</dbReference>
<keyword evidence="2" id="KW-0808">Transferase</keyword>
<proteinExistence type="predicted"/>
<feature type="domain" description="Glycosyltransferase 2-like" evidence="1">
    <location>
        <begin position="6"/>
        <end position="135"/>
    </location>
</feature>
<dbReference type="Pfam" id="PF00535">
    <property type="entry name" value="Glycos_transf_2"/>
    <property type="match status" value="1"/>
</dbReference>
<organism evidence="2 3">
    <name type="scientific">Lucifera butyrica</name>
    <dbReference type="NCBI Taxonomy" id="1351585"/>
    <lineage>
        <taxon>Bacteria</taxon>
        <taxon>Bacillati</taxon>
        <taxon>Bacillota</taxon>
        <taxon>Negativicutes</taxon>
        <taxon>Veillonellales</taxon>
        <taxon>Veillonellaceae</taxon>
        <taxon>Lucifera</taxon>
    </lineage>
</organism>
<evidence type="ECO:0000259" key="1">
    <source>
        <dbReference type="Pfam" id="PF00535"/>
    </source>
</evidence>